<evidence type="ECO:0000256" key="1">
    <source>
        <dbReference type="SAM" id="Phobius"/>
    </source>
</evidence>
<dbReference type="Proteomes" id="UP000886058">
    <property type="component" value="Unassembled WGS sequence"/>
</dbReference>
<accession>A0A7C5DFD4</accession>
<feature type="transmembrane region" description="Helical" evidence="1">
    <location>
        <begin position="112"/>
        <end position="131"/>
    </location>
</feature>
<dbReference type="EMBL" id="DRSQ01000218">
    <property type="protein sequence ID" value="HHE32949.1"/>
    <property type="molecule type" value="Genomic_DNA"/>
</dbReference>
<proteinExistence type="predicted"/>
<feature type="transmembrane region" description="Helical" evidence="1">
    <location>
        <begin position="152"/>
        <end position="173"/>
    </location>
</feature>
<evidence type="ECO:0000313" key="3">
    <source>
        <dbReference type="EMBL" id="HHE32949.1"/>
    </source>
</evidence>
<keyword evidence="1" id="KW-1133">Transmembrane helix</keyword>
<organism evidence="3">
    <name type="scientific">Chlorobaculum parvum</name>
    <dbReference type="NCBI Taxonomy" id="274539"/>
    <lineage>
        <taxon>Bacteria</taxon>
        <taxon>Pseudomonadati</taxon>
        <taxon>Chlorobiota</taxon>
        <taxon>Chlorobiia</taxon>
        <taxon>Chlorobiales</taxon>
        <taxon>Chlorobiaceae</taxon>
        <taxon>Chlorobaculum</taxon>
    </lineage>
</organism>
<protein>
    <recommendedName>
        <fullName evidence="2">DUF5671 domain-containing protein</fullName>
    </recommendedName>
</protein>
<dbReference type="AlphaFoldDB" id="A0A7C5DFD4"/>
<name>A0A7C5DFD4_9CHLB</name>
<dbReference type="InterPro" id="IPR043728">
    <property type="entry name" value="DUF5671"/>
</dbReference>
<sequence length="214" mass="24367">MEKTNNELSAFVCDALRKEVSRDRIREVLLQAGWQAERVDRALEEFAEIDFPLPVPRPKPYLSARETFFYLLLFVTLYVSAFNFGNLLFIFIEQAFPDPAMTMHSVDWVSSRIRGAVSALIVAFPLFLYLSRKIVNELQNTPAGRSSAVRRWLTYLTLFIAACIILGDVSALLFNLLGGELTVRFVFKALVVAVIAGTVFIYYLKGLRKEEQEL</sequence>
<dbReference type="Pfam" id="PF18920">
    <property type="entry name" value="DUF5671"/>
    <property type="match status" value="1"/>
</dbReference>
<feature type="transmembrane region" description="Helical" evidence="1">
    <location>
        <begin position="185"/>
        <end position="204"/>
    </location>
</feature>
<comment type="caution">
    <text evidence="3">The sequence shown here is derived from an EMBL/GenBank/DDBJ whole genome shotgun (WGS) entry which is preliminary data.</text>
</comment>
<keyword evidence="1" id="KW-0472">Membrane</keyword>
<reference evidence="3" key="1">
    <citation type="journal article" date="2020" name="mSystems">
        <title>Genome- and Community-Level Interaction Insights into Carbon Utilization and Element Cycling Functions of Hydrothermarchaeota in Hydrothermal Sediment.</title>
        <authorList>
            <person name="Zhou Z."/>
            <person name="Liu Y."/>
            <person name="Xu W."/>
            <person name="Pan J."/>
            <person name="Luo Z.H."/>
            <person name="Li M."/>
        </authorList>
    </citation>
    <scope>NUCLEOTIDE SEQUENCE [LARGE SCALE GENOMIC DNA]</scope>
    <source>
        <strain evidence="3">HyVt-633</strain>
    </source>
</reference>
<gene>
    <name evidence="3" type="ORF">ENL07_10110</name>
</gene>
<feature type="domain" description="DUF5671" evidence="2">
    <location>
        <begin position="66"/>
        <end position="202"/>
    </location>
</feature>
<keyword evidence="1" id="KW-0812">Transmembrane</keyword>
<evidence type="ECO:0000259" key="2">
    <source>
        <dbReference type="Pfam" id="PF18920"/>
    </source>
</evidence>
<feature type="transmembrane region" description="Helical" evidence="1">
    <location>
        <begin position="67"/>
        <end position="92"/>
    </location>
</feature>